<gene>
    <name evidence="6" type="ORF">AOCH_005724</name>
</gene>
<reference evidence="6 7" key="1">
    <citation type="submission" date="2015-02" db="EMBL/GenBank/DDBJ databases">
        <title>Draft Genome Sequences of Two Closely-Related Aflatoxigenic Aspergillus Species Obtained from the Cote d'Ivoire.</title>
        <authorList>
            <person name="Moore G.G."/>
            <person name="Beltz S.B."/>
            <person name="Mack B.M."/>
        </authorList>
    </citation>
    <scope>NUCLEOTIDE SEQUENCE [LARGE SCALE GENOMIC DNA]</scope>
    <source>
        <strain evidence="6 7">SRRC1432</strain>
    </source>
</reference>
<dbReference type="PANTHER" id="PTHR31465">
    <property type="entry name" value="PROTEIN RTA1-RELATED"/>
    <property type="match status" value="1"/>
</dbReference>
<dbReference type="Proteomes" id="UP000034947">
    <property type="component" value="Unassembled WGS sequence"/>
</dbReference>
<evidence type="ECO:0000313" key="7">
    <source>
        <dbReference type="Proteomes" id="UP000034947"/>
    </source>
</evidence>
<dbReference type="InterPro" id="IPR007568">
    <property type="entry name" value="RTA1"/>
</dbReference>
<feature type="transmembrane region" description="Helical" evidence="5">
    <location>
        <begin position="25"/>
        <end position="44"/>
    </location>
</feature>
<comment type="caution">
    <text evidence="6">The sequence shown here is derived from an EMBL/GenBank/DDBJ whole genome shotgun (WGS) entry which is preliminary data.</text>
</comment>
<feature type="transmembrane region" description="Helical" evidence="5">
    <location>
        <begin position="240"/>
        <end position="260"/>
    </location>
</feature>
<evidence type="ECO:0000256" key="1">
    <source>
        <dbReference type="ARBA" id="ARBA00004141"/>
    </source>
</evidence>
<keyword evidence="3 5" id="KW-1133">Transmembrane helix</keyword>
<dbReference type="EMBL" id="JYKN01002742">
    <property type="protein sequence ID" value="KKK15330.1"/>
    <property type="molecule type" value="Genomic_DNA"/>
</dbReference>
<evidence type="ECO:0000313" key="6">
    <source>
        <dbReference type="EMBL" id="KKK15330.1"/>
    </source>
</evidence>
<evidence type="ECO:0000256" key="3">
    <source>
        <dbReference type="ARBA" id="ARBA00022989"/>
    </source>
</evidence>
<proteinExistence type="predicted"/>
<dbReference type="GO" id="GO:0016020">
    <property type="term" value="C:membrane"/>
    <property type="evidence" value="ECO:0007669"/>
    <property type="project" value="UniProtKB-SubCell"/>
</dbReference>
<dbReference type="Pfam" id="PF04479">
    <property type="entry name" value="RTA1"/>
    <property type="match status" value="1"/>
</dbReference>
<keyword evidence="2 5" id="KW-0812">Transmembrane</keyword>
<evidence type="ECO:0008006" key="8">
    <source>
        <dbReference type="Google" id="ProtNLM"/>
    </source>
</evidence>
<feature type="transmembrane region" description="Helical" evidence="5">
    <location>
        <begin position="51"/>
        <end position="68"/>
    </location>
</feature>
<accession>A0A0F8WBX8</accession>
<dbReference type="PANTHER" id="PTHR31465:SF17">
    <property type="entry name" value="DOMAIN PROTEIN, PUTATIVE (AFU_ORTHOLOGUE AFUA_5G09900)-RELATED"/>
    <property type="match status" value="1"/>
</dbReference>
<dbReference type="VEuPathDB" id="FungiDB:P175DRAFT_0501888"/>
<keyword evidence="4 5" id="KW-0472">Membrane</keyword>
<sequence>MDGHALTPRGGLAPFDLYPYNPSKTLAWVFLVIFAIGGGIHLILMFPLRAWFFIPFVLGCVGEAFGYYGRSWSHNNIRLGSPYLLQLMLLLGSVPLLAATVYMTLGRIVRGLNAEKYTVMRSTWMTKIYVVIDIGSFVCQMMGSAMQGSGDPSGVKTGQTIVIAGLGVQLAALGWFIIESVNLHRRLSNQPTFTSKSHLISWSKPLWALHCVAGLVFCRSLYRLIEFLQGSEGSLSKHEAYMYVFDSALLSIAVFVFAAFHPGRLLRQIRRLGLNSLDDTDVMLD</sequence>
<feature type="transmembrane region" description="Helical" evidence="5">
    <location>
        <begin position="158"/>
        <end position="178"/>
    </location>
</feature>
<feature type="transmembrane region" description="Helical" evidence="5">
    <location>
        <begin position="83"/>
        <end position="105"/>
    </location>
</feature>
<evidence type="ECO:0000256" key="4">
    <source>
        <dbReference type="ARBA" id="ARBA00023136"/>
    </source>
</evidence>
<feature type="transmembrane region" description="Helical" evidence="5">
    <location>
        <begin position="206"/>
        <end position="225"/>
    </location>
</feature>
<organism evidence="6 7">
    <name type="scientific">Aspergillus ochraceoroseus</name>
    <dbReference type="NCBI Taxonomy" id="138278"/>
    <lineage>
        <taxon>Eukaryota</taxon>
        <taxon>Fungi</taxon>
        <taxon>Dikarya</taxon>
        <taxon>Ascomycota</taxon>
        <taxon>Pezizomycotina</taxon>
        <taxon>Eurotiomycetes</taxon>
        <taxon>Eurotiomycetidae</taxon>
        <taxon>Eurotiales</taxon>
        <taxon>Aspergillaceae</taxon>
        <taxon>Aspergillus</taxon>
        <taxon>Aspergillus subgen. Nidulantes</taxon>
    </lineage>
</organism>
<dbReference type="AlphaFoldDB" id="A0A0F8WBX8"/>
<evidence type="ECO:0000256" key="2">
    <source>
        <dbReference type="ARBA" id="ARBA00022692"/>
    </source>
</evidence>
<protein>
    <recommendedName>
        <fullName evidence="8">RTA1 domain protein</fullName>
    </recommendedName>
</protein>
<comment type="subcellular location">
    <subcellularLocation>
        <location evidence="1">Membrane</location>
        <topology evidence="1">Multi-pass membrane protein</topology>
    </subcellularLocation>
</comment>
<evidence type="ECO:0000256" key="5">
    <source>
        <dbReference type="SAM" id="Phobius"/>
    </source>
</evidence>
<feature type="transmembrane region" description="Helical" evidence="5">
    <location>
        <begin position="126"/>
        <end position="146"/>
    </location>
</feature>
<name>A0A0F8WBX8_9EURO</name>
<dbReference type="OrthoDB" id="3358017at2759"/>
<keyword evidence="7" id="KW-1185">Reference proteome</keyword>